<evidence type="ECO:0000313" key="5">
    <source>
        <dbReference type="EMBL" id="CAF4408729.1"/>
    </source>
</evidence>
<evidence type="ECO:0000313" key="1">
    <source>
        <dbReference type="EMBL" id="CAF1273544.1"/>
    </source>
</evidence>
<protein>
    <submittedName>
        <fullName evidence="3">Uncharacterized protein</fullName>
    </submittedName>
</protein>
<dbReference type="Proteomes" id="UP000681720">
    <property type="component" value="Unassembled WGS sequence"/>
</dbReference>
<comment type="caution">
    <text evidence="3">The sequence shown here is derived from an EMBL/GenBank/DDBJ whole genome shotgun (WGS) entry which is preliminary data.</text>
</comment>
<dbReference type="EMBL" id="CAJOBI010020538">
    <property type="protein sequence ID" value="CAF4213445.1"/>
    <property type="molecule type" value="Genomic_DNA"/>
</dbReference>
<reference evidence="3" key="1">
    <citation type="submission" date="2021-02" db="EMBL/GenBank/DDBJ databases">
        <authorList>
            <person name="Nowell W R."/>
        </authorList>
    </citation>
    <scope>NUCLEOTIDE SEQUENCE</scope>
</reference>
<dbReference type="EMBL" id="CAJNOW010000360">
    <property type="protein sequence ID" value="CAF1273544.1"/>
    <property type="molecule type" value="Genomic_DNA"/>
</dbReference>
<dbReference type="Proteomes" id="UP000681967">
    <property type="component" value="Unassembled WGS sequence"/>
</dbReference>
<name>A0A816PZF5_9BILA</name>
<evidence type="ECO:0000313" key="3">
    <source>
        <dbReference type="EMBL" id="CAF2054451.1"/>
    </source>
</evidence>
<dbReference type="EMBL" id="CAJNRE010006390">
    <property type="protein sequence ID" value="CAF2054451.1"/>
    <property type="molecule type" value="Genomic_DNA"/>
</dbReference>
<dbReference type="Proteomes" id="UP000663834">
    <property type="component" value="Unassembled WGS sequence"/>
</dbReference>
<evidence type="ECO:0000313" key="6">
    <source>
        <dbReference type="EMBL" id="CAF4448663.1"/>
    </source>
</evidence>
<sequence>MGNHNNPLFKCRGVEARSAPAEPRPTLLSVYTVASTFSHHGVQHVNFGCSCFTGGVNSSLHGAASILRDVAIGPSNVARRPGDVTSILHDVAIRPGDVTSILHDVARRPGDATSIPHNAASISDDATCNPGDNAKIPWYR</sequence>
<evidence type="ECO:0000313" key="7">
    <source>
        <dbReference type="Proteomes" id="UP000663824"/>
    </source>
</evidence>
<proteinExistence type="predicted"/>
<dbReference type="Proteomes" id="UP000663855">
    <property type="component" value="Unassembled WGS sequence"/>
</dbReference>
<dbReference type="Proteomes" id="UP000676336">
    <property type="component" value="Unassembled WGS sequence"/>
</dbReference>
<dbReference type="Proteomes" id="UP000663824">
    <property type="component" value="Unassembled WGS sequence"/>
</dbReference>
<dbReference type="EMBL" id="CAJNOV010012813">
    <property type="protein sequence ID" value="CAF1497610.1"/>
    <property type="molecule type" value="Genomic_DNA"/>
</dbReference>
<gene>
    <name evidence="6" type="ORF">BYL167_LOCUS33651</name>
    <name evidence="2" type="ORF">CJN711_LOCUS27063</name>
    <name evidence="5" type="ORF">GIL414_LOCUS30510</name>
    <name evidence="1" type="ORF">KQP761_LOCUS3413</name>
    <name evidence="3" type="ORF">MBJ925_LOCUS13783</name>
    <name evidence="4" type="ORF">SMN809_LOCUS22418</name>
</gene>
<evidence type="ECO:0000313" key="2">
    <source>
        <dbReference type="EMBL" id="CAF1497610.1"/>
    </source>
</evidence>
<dbReference type="EMBL" id="CAJOBH010066056">
    <property type="protein sequence ID" value="CAF4448663.1"/>
    <property type="molecule type" value="Genomic_DNA"/>
</dbReference>
<evidence type="ECO:0000313" key="4">
    <source>
        <dbReference type="EMBL" id="CAF4213445.1"/>
    </source>
</evidence>
<accession>A0A816PZF5</accession>
<dbReference type="EMBL" id="CAJOBJ010058741">
    <property type="protein sequence ID" value="CAF4408729.1"/>
    <property type="molecule type" value="Genomic_DNA"/>
</dbReference>
<organism evidence="3 7">
    <name type="scientific">Rotaria magnacalcarata</name>
    <dbReference type="NCBI Taxonomy" id="392030"/>
    <lineage>
        <taxon>Eukaryota</taxon>
        <taxon>Metazoa</taxon>
        <taxon>Spiralia</taxon>
        <taxon>Gnathifera</taxon>
        <taxon>Rotifera</taxon>
        <taxon>Eurotatoria</taxon>
        <taxon>Bdelloidea</taxon>
        <taxon>Philodinida</taxon>
        <taxon>Philodinidae</taxon>
        <taxon>Rotaria</taxon>
    </lineage>
</organism>
<dbReference type="AlphaFoldDB" id="A0A816PZF5"/>